<dbReference type="RefSeq" id="WP_028481556.1">
    <property type="nucleotide sequence ID" value="NZ_LVVZ01000007.1"/>
</dbReference>
<dbReference type="GO" id="GO:0008736">
    <property type="term" value="F:L-fucose isomerase activity"/>
    <property type="evidence" value="ECO:0007669"/>
    <property type="project" value="InterPro"/>
</dbReference>
<keyword evidence="5" id="KW-1185">Reference proteome</keyword>
<dbReference type="InterPro" id="IPR038392">
    <property type="entry name" value="Fucose_isomerase_dom2_sf"/>
</dbReference>
<proteinExistence type="predicted"/>
<organism evidence="4 5">
    <name type="scientific">Pseudovibrio exalbescens</name>
    <dbReference type="NCBI Taxonomy" id="197461"/>
    <lineage>
        <taxon>Bacteria</taxon>
        <taxon>Pseudomonadati</taxon>
        <taxon>Pseudomonadota</taxon>
        <taxon>Alphaproteobacteria</taxon>
        <taxon>Hyphomicrobiales</taxon>
        <taxon>Stappiaceae</taxon>
        <taxon>Pseudovibrio</taxon>
    </lineage>
</organism>
<keyword evidence="1 4" id="KW-0413">Isomerase</keyword>
<feature type="domain" description="L-fucose isomerase C-terminal" evidence="3">
    <location>
        <begin position="369"/>
        <end position="502"/>
    </location>
</feature>
<protein>
    <submittedName>
        <fullName evidence="4">Fucose isomerase</fullName>
    </submittedName>
</protein>
<accession>A0A1U7JKE0</accession>
<evidence type="ECO:0000313" key="4">
    <source>
        <dbReference type="EMBL" id="OKL45154.1"/>
    </source>
</evidence>
<evidence type="ECO:0000313" key="5">
    <source>
        <dbReference type="Proteomes" id="UP000185783"/>
    </source>
</evidence>
<dbReference type="InterPro" id="IPR009015">
    <property type="entry name" value="Fucose_isomerase_N/cen_sf"/>
</dbReference>
<keyword evidence="2" id="KW-0119">Carbohydrate metabolism</keyword>
<dbReference type="GO" id="GO:0042355">
    <property type="term" value="P:L-fucose catabolic process"/>
    <property type="evidence" value="ECO:0007669"/>
    <property type="project" value="TreeGrafter"/>
</dbReference>
<dbReference type="Gene3D" id="3.20.14.10">
    <property type="entry name" value="L-fucose/L-arabinose isomerase, C-terminal"/>
    <property type="match status" value="1"/>
</dbReference>
<dbReference type="Gene3D" id="3.40.275.10">
    <property type="entry name" value="L-fucose Isomerase, Chain A, domain 2"/>
    <property type="match status" value="1"/>
</dbReference>
<dbReference type="Proteomes" id="UP000185783">
    <property type="component" value="Unassembled WGS sequence"/>
</dbReference>
<dbReference type="InterPro" id="IPR005763">
    <property type="entry name" value="Fucose_isomerase"/>
</dbReference>
<dbReference type="SUPFAM" id="SSF53743">
    <property type="entry name" value="FucI/AraA N-terminal and middle domains"/>
    <property type="match status" value="1"/>
</dbReference>
<dbReference type="PANTHER" id="PTHR37840">
    <property type="entry name" value="L-FUCOSE ISOMERASE"/>
    <property type="match status" value="1"/>
</dbReference>
<name>A0A1U7JKE0_9HYPH</name>
<evidence type="ECO:0000256" key="2">
    <source>
        <dbReference type="ARBA" id="ARBA00023277"/>
    </source>
</evidence>
<gene>
    <name evidence="4" type="ORF">A3843_05235</name>
</gene>
<dbReference type="PANTHER" id="PTHR37840:SF1">
    <property type="entry name" value="L-FUCOSE ISOMERASE"/>
    <property type="match status" value="1"/>
</dbReference>
<comment type="caution">
    <text evidence="4">The sequence shown here is derived from an EMBL/GenBank/DDBJ whole genome shotgun (WGS) entry which is preliminary data.</text>
</comment>
<dbReference type="Pfam" id="PF02952">
    <property type="entry name" value="Fucose_iso_C"/>
    <property type="match status" value="1"/>
</dbReference>
<dbReference type="InterPro" id="IPR038393">
    <property type="entry name" value="Fuc_iso_dom3_sf"/>
</dbReference>
<dbReference type="InterPro" id="IPR015888">
    <property type="entry name" value="Fuc_isomerase_C"/>
</dbReference>
<dbReference type="GO" id="GO:0019571">
    <property type="term" value="P:D-arabinose catabolic process"/>
    <property type="evidence" value="ECO:0007669"/>
    <property type="project" value="TreeGrafter"/>
</dbReference>
<dbReference type="EMBL" id="LVVZ01000007">
    <property type="protein sequence ID" value="OKL45154.1"/>
    <property type="molecule type" value="Genomic_DNA"/>
</dbReference>
<evidence type="ECO:0000256" key="1">
    <source>
        <dbReference type="ARBA" id="ARBA00023235"/>
    </source>
</evidence>
<dbReference type="GO" id="GO:0008790">
    <property type="term" value="F:arabinose isomerase activity"/>
    <property type="evidence" value="ECO:0007669"/>
    <property type="project" value="TreeGrafter"/>
</dbReference>
<sequence length="508" mass="57659">MRRKVAIYWPGEYVSAPNELARPQVEESTRQMEKALKTLGMNPYRVGDFIDRPHKGIEMLGNIDDPMIGIHCHWVWGSHVVDGVVGKDNPLLLASNFNRKWPGLVGMLNTCACLESVDRPYSRIWTDAADWSENDEFMARLEEWATTGRIHYPEDDLSFSAPISPAAHEIALKTAEDIRRRRIMMMMLGDTSQGMVNSYFGTRLLTKYGFTENKVDQAWVIEWGKNVSEARIDAALQFVKDKGVTFHWEEEELDGGDFREEHTREQLRDYLAVLDMANEFKADCMGWQFQIGLLGLRPASDFAEGLLNSQCRPEGNGDTIVCATEADQGNAMPAELLKRLLKGKGLNQSVFMHDTRWAGEHDGRTVWMLCNSGNGGAYAYNHNPDSLEGVHSYRQVRRKFKIPGGTFAGYALPGEITWARTFLKNGELWMDIGRGEVVDIPEDKRQEWWNGATPQWPLITAYLGVERDTIMAHYMSNHIALCYGDVFEEMVALSQELGFKVRIFGQNA</sequence>
<dbReference type="STRING" id="197461.A3843_05235"/>
<reference evidence="4 5" key="1">
    <citation type="submission" date="2016-03" db="EMBL/GenBank/DDBJ databases">
        <title>Genome sequence of Nesiotobacter sp. nov., a moderately halophilic alphaproteobacterium isolated from the Yellow Sea, China.</title>
        <authorList>
            <person name="Zhang G."/>
            <person name="Zhang R."/>
        </authorList>
    </citation>
    <scope>NUCLEOTIDE SEQUENCE [LARGE SCALE GENOMIC DNA]</scope>
    <source>
        <strain evidence="4 5">WB1-6</strain>
    </source>
</reference>
<evidence type="ECO:0000259" key="3">
    <source>
        <dbReference type="Pfam" id="PF02952"/>
    </source>
</evidence>
<dbReference type="GO" id="GO:0030145">
    <property type="term" value="F:manganese ion binding"/>
    <property type="evidence" value="ECO:0007669"/>
    <property type="project" value="InterPro"/>
</dbReference>
<dbReference type="GO" id="GO:0005737">
    <property type="term" value="C:cytoplasm"/>
    <property type="evidence" value="ECO:0007669"/>
    <property type="project" value="InterPro"/>
</dbReference>
<dbReference type="AlphaFoldDB" id="A0A1U7JKE0"/>